<gene>
    <name evidence="2" type="ORF">IAA70_02635</name>
</gene>
<organism evidence="2 3">
    <name type="scientific">Candidatus Avoscillospira stercoripullorum</name>
    <dbReference type="NCBI Taxonomy" id="2840709"/>
    <lineage>
        <taxon>Bacteria</taxon>
        <taxon>Bacillati</taxon>
        <taxon>Bacillota</taxon>
        <taxon>Clostridia</taxon>
        <taxon>Eubacteriales</taxon>
        <taxon>Oscillospiraceae</taxon>
        <taxon>Oscillospiraceae incertae sedis</taxon>
        <taxon>Candidatus Avoscillospira</taxon>
    </lineage>
</organism>
<protein>
    <submittedName>
        <fullName evidence="2">DUF2344 domain-containing protein</fullName>
    </submittedName>
</protein>
<dbReference type="EMBL" id="DVGD01000076">
    <property type="protein sequence ID" value="HIR09281.1"/>
    <property type="molecule type" value="Genomic_DNA"/>
</dbReference>
<dbReference type="NCBIfam" id="TIGR03936">
    <property type="entry name" value="sam_1_link_chp"/>
    <property type="match status" value="1"/>
</dbReference>
<proteinExistence type="predicted"/>
<evidence type="ECO:0000259" key="1">
    <source>
        <dbReference type="Pfam" id="PF10105"/>
    </source>
</evidence>
<reference evidence="2" key="2">
    <citation type="journal article" date="2021" name="PeerJ">
        <title>Extensive microbial diversity within the chicken gut microbiome revealed by metagenomics and culture.</title>
        <authorList>
            <person name="Gilroy R."/>
            <person name="Ravi A."/>
            <person name="Getino M."/>
            <person name="Pursley I."/>
            <person name="Horton D.L."/>
            <person name="Alikhan N.F."/>
            <person name="Baker D."/>
            <person name="Gharbi K."/>
            <person name="Hall N."/>
            <person name="Watson M."/>
            <person name="Adriaenssens E.M."/>
            <person name="Foster-Nyarko E."/>
            <person name="Jarju S."/>
            <person name="Secka A."/>
            <person name="Antonio M."/>
            <person name="Oren A."/>
            <person name="Chaudhuri R.R."/>
            <person name="La Ragione R."/>
            <person name="Hildebrand F."/>
            <person name="Pallen M.J."/>
        </authorList>
    </citation>
    <scope>NUCLEOTIDE SEQUENCE</scope>
    <source>
        <strain evidence="2">ChiHjej9B8-7071</strain>
    </source>
</reference>
<dbReference type="Pfam" id="PF10105">
    <property type="entry name" value="DUF2344"/>
    <property type="match status" value="1"/>
</dbReference>
<dbReference type="InterPro" id="IPR018768">
    <property type="entry name" value="DUF2344"/>
</dbReference>
<feature type="domain" description="DUF2344" evidence="1">
    <location>
        <begin position="3"/>
        <end position="178"/>
    </location>
</feature>
<name>A0A9D1D6C9_9FIRM</name>
<evidence type="ECO:0000313" key="2">
    <source>
        <dbReference type="EMBL" id="HIR09281.1"/>
    </source>
</evidence>
<dbReference type="Proteomes" id="UP000824258">
    <property type="component" value="Unassembled WGS sequence"/>
</dbReference>
<reference evidence="2" key="1">
    <citation type="submission" date="2020-10" db="EMBL/GenBank/DDBJ databases">
        <authorList>
            <person name="Gilroy R."/>
        </authorList>
    </citation>
    <scope>NUCLEOTIDE SEQUENCE</scope>
    <source>
        <strain evidence="2">ChiHjej9B8-7071</strain>
    </source>
</reference>
<dbReference type="AlphaFoldDB" id="A0A9D1D6C9"/>
<sequence>MSRLLFEKTGESIYISHLDLMRVFQRAFRRAGLLLRHSQGFTPRAIVSIALPLALGTESRCELLDFELQEAGTVTPEQLNAVLPAGIRVLEVYETGRKLKELVYLRVQVELEYDQGAPSAEAVDAVFRQESIMVEKQSKKGSTQVDIRPMIRKLSVDRPDGHTIVLDAEITAQQPSLNPMLLSQAVETALGKADFVHCRRLEVLDGQGEVFR</sequence>
<accession>A0A9D1D6C9</accession>
<evidence type="ECO:0000313" key="3">
    <source>
        <dbReference type="Proteomes" id="UP000824258"/>
    </source>
</evidence>
<comment type="caution">
    <text evidence="2">The sequence shown here is derived from an EMBL/GenBank/DDBJ whole genome shotgun (WGS) entry which is preliminary data.</text>
</comment>